<keyword evidence="1" id="KW-0472">Membrane</keyword>
<dbReference type="InterPro" id="IPR002509">
    <property type="entry name" value="NODB_dom"/>
</dbReference>
<dbReference type="Gene3D" id="3.20.20.370">
    <property type="entry name" value="Glycoside hydrolase/deacetylase"/>
    <property type="match status" value="1"/>
</dbReference>
<evidence type="ECO:0000313" key="4">
    <source>
        <dbReference type="Proteomes" id="UP000325295"/>
    </source>
</evidence>
<protein>
    <submittedName>
        <fullName evidence="3">Polysaccharide deacetylase</fullName>
    </submittedName>
</protein>
<proteinExistence type="predicted"/>
<dbReference type="InterPro" id="IPR050248">
    <property type="entry name" value="Polysacc_deacetylase_ArnD"/>
</dbReference>
<evidence type="ECO:0000313" key="3">
    <source>
        <dbReference type="EMBL" id="QER66589.1"/>
    </source>
</evidence>
<dbReference type="AlphaFoldDB" id="A0A5P1X1P1"/>
<feature type="domain" description="NodB homology" evidence="2">
    <location>
        <begin position="75"/>
        <end position="260"/>
    </location>
</feature>
<organism evidence="3 4">
    <name type="scientific">Paucilactobacillus nenjiangensis</name>
    <dbReference type="NCBI Taxonomy" id="1296540"/>
    <lineage>
        <taxon>Bacteria</taxon>
        <taxon>Bacillati</taxon>
        <taxon>Bacillota</taxon>
        <taxon>Bacilli</taxon>
        <taxon>Lactobacillales</taxon>
        <taxon>Lactobacillaceae</taxon>
        <taxon>Paucilactobacillus</taxon>
    </lineage>
</organism>
<dbReference type="GO" id="GO:0016810">
    <property type="term" value="F:hydrolase activity, acting on carbon-nitrogen (but not peptide) bonds"/>
    <property type="evidence" value="ECO:0007669"/>
    <property type="project" value="InterPro"/>
</dbReference>
<dbReference type="PANTHER" id="PTHR10587">
    <property type="entry name" value="GLYCOSYL TRANSFERASE-RELATED"/>
    <property type="match status" value="1"/>
</dbReference>
<dbReference type="GO" id="GO:0005975">
    <property type="term" value="P:carbohydrate metabolic process"/>
    <property type="evidence" value="ECO:0007669"/>
    <property type="project" value="InterPro"/>
</dbReference>
<dbReference type="PANTHER" id="PTHR10587:SF125">
    <property type="entry name" value="POLYSACCHARIDE DEACETYLASE YHEN-RELATED"/>
    <property type="match status" value="1"/>
</dbReference>
<gene>
    <name evidence="3" type="ORF">F0161_01015</name>
</gene>
<evidence type="ECO:0000259" key="2">
    <source>
        <dbReference type="PROSITE" id="PS51677"/>
    </source>
</evidence>
<accession>A0A5P1X1P1</accession>
<dbReference type="OrthoDB" id="9812065at2"/>
<dbReference type="CDD" id="cd10944">
    <property type="entry name" value="CE4_SmPgdA_like"/>
    <property type="match status" value="1"/>
</dbReference>
<evidence type="ECO:0000256" key="1">
    <source>
        <dbReference type="SAM" id="Phobius"/>
    </source>
</evidence>
<dbReference type="KEGG" id="lnn:F0161_01015"/>
<keyword evidence="4" id="KW-1185">Reference proteome</keyword>
<dbReference type="InterPro" id="IPR011330">
    <property type="entry name" value="Glyco_hydro/deAcase_b/a-brl"/>
</dbReference>
<keyword evidence="1" id="KW-1133">Transmembrane helix</keyword>
<dbReference type="Pfam" id="PF01522">
    <property type="entry name" value="Polysacc_deac_1"/>
    <property type="match status" value="1"/>
</dbReference>
<feature type="transmembrane region" description="Helical" evidence="1">
    <location>
        <begin position="12"/>
        <end position="33"/>
    </location>
</feature>
<name>A0A5P1X1P1_9LACO</name>
<dbReference type="EMBL" id="CP043939">
    <property type="protein sequence ID" value="QER66589.1"/>
    <property type="molecule type" value="Genomic_DNA"/>
</dbReference>
<dbReference type="Proteomes" id="UP000325295">
    <property type="component" value="Chromosome"/>
</dbReference>
<keyword evidence="1" id="KW-0812">Transmembrane</keyword>
<sequence>MEYIGTMKKSRILIGLISIVIILFGVVTFASHAHSEKLSAESSARSKMSSKKIASSRVSSSSSSAKVASEKANDSIIYLTFDDGPQESTTPQLLKILKKEQVHATFFVTGHGPDSLIKQEYEQGNVIGLHTMTHDYATVYASPAAYFNDLQQISDRVYRLTGERSMMVRVPGGSANQVSHGLMPQILPQLVQKGYKYFDWNISSGDGGYEATAEEPYQHVTTTLVPHSKNVVLMHDTKQTSIDAVQRIIEFGKANGYKFETLNMNSWAPQQISMPQ</sequence>
<dbReference type="SUPFAM" id="SSF88713">
    <property type="entry name" value="Glycoside hydrolase/deacetylase"/>
    <property type="match status" value="1"/>
</dbReference>
<reference evidence="3 4" key="1">
    <citation type="submission" date="2019-09" db="EMBL/GenBank/DDBJ databases">
        <title>Complete Genome Sequence of Lactobacillus nenjiangensis SH-Y15, isolated from sauerkraut.</title>
        <authorList>
            <person name="Yang H."/>
        </authorList>
    </citation>
    <scope>NUCLEOTIDE SEQUENCE [LARGE SCALE GENOMIC DNA]</scope>
    <source>
        <strain evidence="3 4">SH-Y15</strain>
    </source>
</reference>
<dbReference type="PROSITE" id="PS51677">
    <property type="entry name" value="NODB"/>
    <property type="match status" value="1"/>
</dbReference>